<protein>
    <submittedName>
        <fullName evidence="2">Uncharacterized protein</fullName>
    </submittedName>
</protein>
<accession>A0A930UYJ6</accession>
<dbReference type="RefSeq" id="WP_194504499.1">
    <property type="nucleotide sequence ID" value="NZ_JADIVZ010000010.1"/>
</dbReference>
<organism evidence="2 3">
    <name type="scientific">Nocardioides acrostichi</name>
    <dbReference type="NCBI Taxonomy" id="2784339"/>
    <lineage>
        <taxon>Bacteria</taxon>
        <taxon>Bacillati</taxon>
        <taxon>Actinomycetota</taxon>
        <taxon>Actinomycetes</taxon>
        <taxon>Propionibacteriales</taxon>
        <taxon>Nocardioidaceae</taxon>
        <taxon>Nocardioides</taxon>
    </lineage>
</organism>
<dbReference type="EMBL" id="JADIVZ010000010">
    <property type="protein sequence ID" value="MBF4163243.1"/>
    <property type="molecule type" value="Genomic_DNA"/>
</dbReference>
<keyword evidence="1" id="KW-1133">Transmembrane helix</keyword>
<evidence type="ECO:0000256" key="1">
    <source>
        <dbReference type="SAM" id="Phobius"/>
    </source>
</evidence>
<evidence type="ECO:0000313" key="2">
    <source>
        <dbReference type="EMBL" id="MBF4163243.1"/>
    </source>
</evidence>
<gene>
    <name evidence="2" type="ORF">ISG29_16245</name>
</gene>
<reference evidence="2" key="1">
    <citation type="submission" date="2020-11" db="EMBL/GenBank/DDBJ databases">
        <title>Nocardioides sp. CBS4Y-1, whole genome shotgun sequence.</title>
        <authorList>
            <person name="Tuo L."/>
        </authorList>
    </citation>
    <scope>NUCLEOTIDE SEQUENCE</scope>
    <source>
        <strain evidence="2">CBS4Y-1</strain>
    </source>
</reference>
<sequence>MAERVRVTGPPRRGTRTAPVREVEAETPLGRVYVDSLLREQLFTALRVLGVTLLVLGSVPLLFFTVPALPSLRVGGVPVAWVLLGVAPYPLLVGLGWWFCRRAERNEDAFAGLMEEVDS</sequence>
<evidence type="ECO:0000313" key="3">
    <source>
        <dbReference type="Proteomes" id="UP000656804"/>
    </source>
</evidence>
<feature type="transmembrane region" description="Helical" evidence="1">
    <location>
        <begin position="78"/>
        <end position="100"/>
    </location>
</feature>
<proteinExistence type="predicted"/>
<name>A0A930UYJ6_9ACTN</name>
<keyword evidence="1" id="KW-0812">Transmembrane</keyword>
<dbReference type="AlphaFoldDB" id="A0A930UYJ6"/>
<dbReference type="Proteomes" id="UP000656804">
    <property type="component" value="Unassembled WGS sequence"/>
</dbReference>
<comment type="caution">
    <text evidence="2">The sequence shown here is derived from an EMBL/GenBank/DDBJ whole genome shotgun (WGS) entry which is preliminary data.</text>
</comment>
<keyword evidence="3" id="KW-1185">Reference proteome</keyword>
<feature type="transmembrane region" description="Helical" evidence="1">
    <location>
        <begin position="45"/>
        <end position="66"/>
    </location>
</feature>
<keyword evidence="1" id="KW-0472">Membrane</keyword>